<proteinExistence type="predicted"/>
<sequence length="198" mass="22616">MLPVTMTPSTPIRTCLVTRREELEEILQLQVANLRDHVSPSQAAREGFVTVAHTLDVLERMHALAPSVIAKDGERLAGYALVMPVETRTFVPILEPMFQLLEKLSWRGRPLREYPHYVMGQVCVAEEYRGQGVFDALYRQHRASYGARFDCTVTEVATRNTRSMRAHTRVGFERIETYRDATDEWAVIVLGLREGARE</sequence>
<dbReference type="GO" id="GO:0016747">
    <property type="term" value="F:acyltransferase activity, transferring groups other than amino-acyl groups"/>
    <property type="evidence" value="ECO:0007669"/>
    <property type="project" value="InterPro"/>
</dbReference>
<dbReference type="InterPro" id="IPR016181">
    <property type="entry name" value="Acyl_CoA_acyltransferase"/>
</dbReference>
<dbReference type="Proteomes" id="UP000217257">
    <property type="component" value="Chromosome"/>
</dbReference>
<dbReference type="Pfam" id="PF00583">
    <property type="entry name" value="Acetyltransf_1"/>
    <property type="match status" value="1"/>
</dbReference>
<gene>
    <name evidence="2" type="ORF">CYFUS_003452</name>
</gene>
<name>A0A250J4A5_9BACT</name>
<keyword evidence="2" id="KW-0808">Transferase</keyword>
<dbReference type="InterPro" id="IPR000182">
    <property type="entry name" value="GNAT_dom"/>
</dbReference>
<organism evidence="2 3">
    <name type="scientific">Cystobacter fuscus</name>
    <dbReference type="NCBI Taxonomy" id="43"/>
    <lineage>
        <taxon>Bacteria</taxon>
        <taxon>Pseudomonadati</taxon>
        <taxon>Myxococcota</taxon>
        <taxon>Myxococcia</taxon>
        <taxon>Myxococcales</taxon>
        <taxon>Cystobacterineae</taxon>
        <taxon>Archangiaceae</taxon>
        <taxon>Cystobacter</taxon>
    </lineage>
</organism>
<dbReference type="Gene3D" id="3.40.630.30">
    <property type="match status" value="1"/>
</dbReference>
<evidence type="ECO:0000313" key="3">
    <source>
        <dbReference type="Proteomes" id="UP000217257"/>
    </source>
</evidence>
<dbReference type="KEGG" id="cfus:CYFUS_003452"/>
<evidence type="ECO:0000259" key="1">
    <source>
        <dbReference type="PROSITE" id="PS51186"/>
    </source>
</evidence>
<reference evidence="2 3" key="1">
    <citation type="submission" date="2017-06" db="EMBL/GenBank/DDBJ databases">
        <title>Sequencing and comparative analysis of myxobacterial genomes.</title>
        <authorList>
            <person name="Rupp O."/>
            <person name="Goesmann A."/>
            <person name="Sogaard-Andersen L."/>
        </authorList>
    </citation>
    <scope>NUCLEOTIDE SEQUENCE [LARGE SCALE GENOMIC DNA]</scope>
    <source>
        <strain evidence="2 3">DSM 52655</strain>
    </source>
</reference>
<accession>A0A250J4A5</accession>
<dbReference type="SUPFAM" id="SSF55729">
    <property type="entry name" value="Acyl-CoA N-acyltransferases (Nat)"/>
    <property type="match status" value="1"/>
</dbReference>
<protein>
    <submittedName>
        <fullName evidence="2">Acetyltransferase</fullName>
    </submittedName>
</protein>
<dbReference type="PROSITE" id="PS51186">
    <property type="entry name" value="GNAT"/>
    <property type="match status" value="1"/>
</dbReference>
<evidence type="ECO:0000313" key="2">
    <source>
        <dbReference type="EMBL" id="ATB38026.1"/>
    </source>
</evidence>
<feature type="domain" description="N-acetyltransferase" evidence="1">
    <location>
        <begin position="12"/>
        <end position="195"/>
    </location>
</feature>
<dbReference type="AlphaFoldDB" id="A0A250J4A5"/>
<dbReference type="EMBL" id="CP022098">
    <property type="protein sequence ID" value="ATB38026.1"/>
    <property type="molecule type" value="Genomic_DNA"/>
</dbReference>